<dbReference type="SMART" id="SM00924">
    <property type="entry name" value="MgtE_N"/>
    <property type="match status" value="1"/>
</dbReference>
<evidence type="ECO:0000259" key="2">
    <source>
        <dbReference type="PROSITE" id="PS51371"/>
    </source>
</evidence>
<dbReference type="SUPFAM" id="SSF54631">
    <property type="entry name" value="CBS-domain pair"/>
    <property type="match status" value="1"/>
</dbReference>
<dbReference type="Pfam" id="PF05239">
    <property type="entry name" value="PRC"/>
    <property type="match status" value="1"/>
</dbReference>
<dbReference type="PANTHER" id="PTHR43773">
    <property type="entry name" value="MAGNESIUM TRANSPORTER MGTE"/>
    <property type="match status" value="1"/>
</dbReference>
<dbReference type="Gene3D" id="1.25.60.10">
    <property type="entry name" value="MgtE N-terminal domain-like"/>
    <property type="match status" value="1"/>
</dbReference>
<dbReference type="AlphaFoldDB" id="A0A6V8SHY7"/>
<dbReference type="GO" id="GO:0016020">
    <property type="term" value="C:membrane"/>
    <property type="evidence" value="ECO:0007669"/>
    <property type="project" value="InterPro"/>
</dbReference>
<dbReference type="CDD" id="cd04606">
    <property type="entry name" value="CBS_pair_Mg_transporter"/>
    <property type="match status" value="1"/>
</dbReference>
<dbReference type="InterPro" id="IPR000644">
    <property type="entry name" value="CBS_dom"/>
</dbReference>
<comment type="caution">
    <text evidence="3">The sequence shown here is derived from an EMBL/GenBank/DDBJ whole genome shotgun (WGS) entry which is preliminary data.</text>
</comment>
<reference evidence="3 4" key="1">
    <citation type="submission" date="2020-07" db="EMBL/GenBank/DDBJ databases">
        <title>A new beta-1,3-glucan-decomposing anaerobic bacterium isolated from anoxic soil subjected to biological soil disinfestation.</title>
        <authorList>
            <person name="Ueki A."/>
            <person name="Tonouchi A."/>
        </authorList>
    </citation>
    <scope>NUCLEOTIDE SEQUENCE [LARGE SCALE GENOMIC DNA]</scope>
    <source>
        <strain evidence="3 4">TW1</strain>
    </source>
</reference>
<dbReference type="InterPro" id="IPR046342">
    <property type="entry name" value="CBS_dom_sf"/>
</dbReference>
<dbReference type="SUPFAM" id="SSF158791">
    <property type="entry name" value="MgtE N-terminal domain-like"/>
    <property type="match status" value="1"/>
</dbReference>
<dbReference type="InterPro" id="IPR006669">
    <property type="entry name" value="MgtE_transporter"/>
</dbReference>
<organism evidence="3 4">
    <name type="scientific">Clostridium fungisolvens</name>
    <dbReference type="NCBI Taxonomy" id="1604897"/>
    <lineage>
        <taxon>Bacteria</taxon>
        <taxon>Bacillati</taxon>
        <taxon>Bacillota</taxon>
        <taxon>Clostridia</taxon>
        <taxon>Eubacteriales</taxon>
        <taxon>Clostridiaceae</taxon>
        <taxon>Clostridium</taxon>
    </lineage>
</organism>
<dbReference type="Pfam" id="PF00571">
    <property type="entry name" value="CBS"/>
    <property type="match status" value="1"/>
</dbReference>
<accession>A0A6V8SHY7</accession>
<name>A0A6V8SHY7_9CLOT</name>
<feature type="domain" description="CBS" evidence="2">
    <location>
        <begin position="360"/>
        <end position="418"/>
    </location>
</feature>
<keyword evidence="4" id="KW-1185">Reference proteome</keyword>
<sequence length="418" mass="47823">MDKATSFFFSKILKKEIHNKSGQLIGKLSDFVLDFNQEKPTATYVQIKNGPKSFYVSLEKLDIFKDSKERYYIEINTKSLLISLPDSKGIYLAKDFLDKQIVDTNGKRVERVNDVRLGNINGKWQLIAVDIGTRGLLRRLGVEYPFILLTGALNFQLRNKLIIWDNVQPLSTGSNNLQLYSPANKIETLHAAEIADIIEELDNKSRHILFNSLNNQKAAEVLEEIETEVQVNLLNSMSDKKASDIFEIMPSDEVADILEEIEDDRVEKLLTQMDEESQEEIRELMEYERNTVGSIMSKDFIAFLPDITVAEVAEWIKINVPDEEETYYIYVINNKSNLLGVIPILRLITSDKDTKLYNIMATQPQILRDEDTIEEAIETMEKYSVNSLPVIDEVNELVGTISLNDSVKEYAPLRRVAL</sequence>
<dbReference type="PROSITE" id="PS51371">
    <property type="entry name" value="CBS"/>
    <property type="match status" value="1"/>
</dbReference>
<evidence type="ECO:0000313" key="4">
    <source>
        <dbReference type="Proteomes" id="UP000580568"/>
    </source>
</evidence>
<dbReference type="EMBL" id="BLZR01000001">
    <property type="protein sequence ID" value="GFP76202.1"/>
    <property type="molecule type" value="Genomic_DNA"/>
</dbReference>
<dbReference type="GO" id="GO:0015095">
    <property type="term" value="F:magnesium ion transmembrane transporter activity"/>
    <property type="evidence" value="ECO:0007669"/>
    <property type="project" value="InterPro"/>
</dbReference>
<dbReference type="InterPro" id="IPR027275">
    <property type="entry name" value="PRC-brl_dom"/>
</dbReference>
<dbReference type="Gene3D" id="3.10.580.10">
    <property type="entry name" value="CBS-domain"/>
    <property type="match status" value="1"/>
</dbReference>
<keyword evidence="1" id="KW-0129">CBS domain</keyword>
<evidence type="ECO:0000256" key="1">
    <source>
        <dbReference type="PROSITE-ProRule" id="PRU00703"/>
    </source>
</evidence>
<protein>
    <recommendedName>
        <fullName evidence="2">CBS domain-containing protein</fullName>
    </recommendedName>
</protein>
<proteinExistence type="predicted"/>
<evidence type="ECO:0000313" key="3">
    <source>
        <dbReference type="EMBL" id="GFP76202.1"/>
    </source>
</evidence>
<dbReference type="SMART" id="SM00116">
    <property type="entry name" value="CBS"/>
    <property type="match status" value="1"/>
</dbReference>
<gene>
    <name evidence="3" type="ORF">bsdtw1_02301</name>
</gene>
<dbReference type="PANTHER" id="PTHR43773:SF1">
    <property type="entry name" value="MAGNESIUM TRANSPORTER MGTE"/>
    <property type="match status" value="1"/>
</dbReference>
<dbReference type="InterPro" id="IPR006668">
    <property type="entry name" value="Mg_transptr_MgtE_intracell_dom"/>
</dbReference>
<dbReference type="RefSeq" id="WP_183277646.1">
    <property type="nucleotide sequence ID" value="NZ_BLZR01000001.1"/>
</dbReference>
<dbReference type="Pfam" id="PF03448">
    <property type="entry name" value="MgtE_N"/>
    <property type="match status" value="1"/>
</dbReference>
<dbReference type="Proteomes" id="UP000580568">
    <property type="component" value="Unassembled WGS sequence"/>
</dbReference>
<dbReference type="InterPro" id="IPR038076">
    <property type="entry name" value="MgtE_N_sf"/>
</dbReference>